<feature type="compositionally biased region" description="Basic and acidic residues" evidence="14">
    <location>
        <begin position="353"/>
        <end position="367"/>
    </location>
</feature>
<dbReference type="GO" id="GO:0004843">
    <property type="term" value="F:cysteine-type deubiquitinase activity"/>
    <property type="evidence" value="ECO:0007669"/>
    <property type="project" value="UniProtKB-EC"/>
</dbReference>
<feature type="region of interest" description="Disordered" evidence="14">
    <location>
        <begin position="1"/>
        <end position="22"/>
    </location>
</feature>
<dbReference type="FunFam" id="3.90.70.40:FF:000004">
    <property type="entry name" value="ataxin-3 homolog"/>
    <property type="match status" value="1"/>
</dbReference>
<keyword evidence="8" id="KW-0805">Transcription regulation</keyword>
<keyword evidence="17" id="KW-1185">Reference proteome</keyword>
<comment type="catalytic activity">
    <reaction evidence="1">
        <text>Thiol-dependent hydrolysis of ester, thioester, amide, peptide and isopeptide bonds formed by the C-terminal Gly of ubiquitin (a 76-residue protein attached to proteins as an intracellular targeting signal).</text>
        <dbReference type="EC" id="3.4.19.12"/>
    </reaction>
</comment>
<evidence type="ECO:0000256" key="10">
    <source>
        <dbReference type="ARBA" id="ARBA00023242"/>
    </source>
</evidence>
<evidence type="ECO:0000256" key="14">
    <source>
        <dbReference type="SAM" id="MobiDB-lite"/>
    </source>
</evidence>
<evidence type="ECO:0000256" key="1">
    <source>
        <dbReference type="ARBA" id="ARBA00000707"/>
    </source>
</evidence>
<dbReference type="InterPro" id="IPR006155">
    <property type="entry name" value="Josephin"/>
</dbReference>
<organism evidence="16 17">
    <name type="scientific">Zingiber officinale</name>
    <name type="common">Ginger</name>
    <name type="synonym">Amomum zingiber</name>
    <dbReference type="NCBI Taxonomy" id="94328"/>
    <lineage>
        <taxon>Eukaryota</taxon>
        <taxon>Viridiplantae</taxon>
        <taxon>Streptophyta</taxon>
        <taxon>Embryophyta</taxon>
        <taxon>Tracheophyta</taxon>
        <taxon>Spermatophyta</taxon>
        <taxon>Magnoliopsida</taxon>
        <taxon>Liliopsida</taxon>
        <taxon>Zingiberales</taxon>
        <taxon>Zingiberaceae</taxon>
        <taxon>Zingiber</taxon>
    </lineage>
</organism>
<evidence type="ECO:0000256" key="8">
    <source>
        <dbReference type="ARBA" id="ARBA00023015"/>
    </source>
</evidence>
<feature type="compositionally biased region" description="Polar residues" evidence="14">
    <location>
        <begin position="329"/>
        <end position="338"/>
    </location>
</feature>
<evidence type="ECO:0000256" key="9">
    <source>
        <dbReference type="ARBA" id="ARBA00023163"/>
    </source>
</evidence>
<keyword evidence="6 13" id="KW-0378">Hydrolase</keyword>
<feature type="domain" description="Josephin" evidence="15">
    <location>
        <begin position="88"/>
        <end position="258"/>
    </location>
</feature>
<keyword evidence="10" id="KW-0539">Nucleus</keyword>
<comment type="function">
    <text evidence="11">Interacts with key regulators of transcription and represses transcription. Acts as a histone-binding protein that regulates transcription. Acts as a deubiquitinating enzyme.</text>
</comment>
<name>A0A8J5G9Y0_ZINOF</name>
<dbReference type="PROSITE" id="PS50957">
    <property type="entry name" value="JOSEPHIN"/>
    <property type="match status" value="1"/>
</dbReference>
<evidence type="ECO:0000259" key="15">
    <source>
        <dbReference type="PROSITE" id="PS50957"/>
    </source>
</evidence>
<evidence type="ECO:0000256" key="3">
    <source>
        <dbReference type="ARBA" id="ARBA00012759"/>
    </source>
</evidence>
<dbReference type="Gene3D" id="1.10.287.10">
    <property type="entry name" value="S15/NS1, RNA-binding"/>
    <property type="match status" value="1"/>
</dbReference>
<dbReference type="Gene3D" id="3.90.70.40">
    <property type="match status" value="1"/>
</dbReference>
<dbReference type="InterPro" id="IPR012891">
    <property type="entry name" value="GCK_dom"/>
</dbReference>
<dbReference type="Proteomes" id="UP000734854">
    <property type="component" value="Unassembled WGS sequence"/>
</dbReference>
<feature type="active site" evidence="13">
    <location>
        <position position="197"/>
    </location>
</feature>
<dbReference type="GO" id="GO:0006508">
    <property type="term" value="P:proteolysis"/>
    <property type="evidence" value="ECO:0007669"/>
    <property type="project" value="UniProtKB-KW"/>
</dbReference>
<dbReference type="SMART" id="SM01227">
    <property type="entry name" value="GCK"/>
    <property type="match status" value="1"/>
</dbReference>
<evidence type="ECO:0000256" key="12">
    <source>
        <dbReference type="PIRSR" id="PIRSR633865-1"/>
    </source>
</evidence>
<evidence type="ECO:0000256" key="7">
    <source>
        <dbReference type="ARBA" id="ARBA00022807"/>
    </source>
</evidence>
<sequence>MSTYASSVPSHLGASDPPTLAADDMGEITAVEGEGEVEGEDAEEEECGFCLFMKGGGCKETFVAWEKCVEEAEKLGEDVVGMAGLSNGGLLYHEIQESKLCAVHCVNTVLQGPFFSELDLAALASDLDQRERQMMLEGASLGGASSGDFYSDVSHNVLQKALEIWDLEVIPLNSPVAEQSQFVPELENAFICHLHDHWFCIRKVNGEWYNFNSLLPAPEHLSQFYLSAYIDSLKDSGWSIFLVKGNFPKECPILPDSSTVFGQWLTPEDAHIIAKTFNQKKISTGGSTSLEMGSIADDEEEDLKAAIQASLVDSTGLQTISDTVEDGRTTPQSSSISSKPDAPNLVANLTDVLPRDSETGEPNKDVHNVTSAPETE</sequence>
<evidence type="ECO:0000256" key="2">
    <source>
        <dbReference type="ARBA" id="ARBA00004123"/>
    </source>
</evidence>
<feature type="region of interest" description="Disordered" evidence="14">
    <location>
        <begin position="321"/>
        <end position="376"/>
    </location>
</feature>
<dbReference type="AlphaFoldDB" id="A0A8J5G9Y0"/>
<dbReference type="PANTHER" id="PTHR14159:SF0">
    <property type="entry name" value="ATAXIN-3-RELATED"/>
    <property type="match status" value="1"/>
</dbReference>
<dbReference type="InterPro" id="IPR033865">
    <property type="entry name" value="Ataxin-3"/>
</dbReference>
<feature type="active site" evidence="13">
    <location>
        <position position="101"/>
    </location>
</feature>
<evidence type="ECO:0000313" key="16">
    <source>
        <dbReference type="EMBL" id="KAG6495137.1"/>
    </source>
</evidence>
<dbReference type="EMBL" id="JACMSC010000012">
    <property type="protein sequence ID" value="KAG6495137.1"/>
    <property type="molecule type" value="Genomic_DNA"/>
</dbReference>
<keyword evidence="4" id="KW-0645">Protease</keyword>
<comment type="subcellular location">
    <subcellularLocation>
        <location evidence="2">Nucleus</location>
    </subcellularLocation>
</comment>
<dbReference type="GO" id="GO:0005634">
    <property type="term" value="C:nucleus"/>
    <property type="evidence" value="ECO:0007669"/>
    <property type="project" value="UniProtKB-SubCell"/>
</dbReference>
<proteinExistence type="predicted"/>
<gene>
    <name evidence="16" type="ORF">ZIOFF_042928</name>
</gene>
<feature type="active site" description="Nucleophile" evidence="12">
    <location>
        <position position="101"/>
    </location>
</feature>
<dbReference type="Pfam" id="PF07802">
    <property type="entry name" value="GCK"/>
    <property type="match status" value="1"/>
</dbReference>
<dbReference type="EC" id="3.4.19.12" evidence="3"/>
<keyword evidence="7" id="KW-0788">Thiol protease</keyword>
<comment type="caution">
    <text evidence="16">The sequence shown here is derived from an EMBL/GenBank/DDBJ whole genome shotgun (WGS) entry which is preliminary data.</text>
</comment>
<dbReference type="PANTHER" id="PTHR14159">
    <property type="entry name" value="ATAXIN-3-RELATED"/>
    <property type="match status" value="1"/>
</dbReference>
<dbReference type="FunFam" id="1.10.287.10:FF:000012">
    <property type="entry name" value="Ataxin-3 homolog"/>
    <property type="match status" value="1"/>
</dbReference>
<feature type="active site" description="Proton acceptor" evidence="12">
    <location>
        <position position="197"/>
    </location>
</feature>
<dbReference type="Pfam" id="PF02099">
    <property type="entry name" value="Josephin"/>
    <property type="match status" value="1"/>
</dbReference>
<evidence type="ECO:0000313" key="17">
    <source>
        <dbReference type="Proteomes" id="UP000734854"/>
    </source>
</evidence>
<accession>A0A8J5G9Y0</accession>
<evidence type="ECO:0000256" key="13">
    <source>
        <dbReference type="PROSITE-ProRule" id="PRU00331"/>
    </source>
</evidence>
<evidence type="ECO:0000256" key="6">
    <source>
        <dbReference type="ARBA" id="ARBA00022801"/>
    </source>
</evidence>
<evidence type="ECO:0000256" key="4">
    <source>
        <dbReference type="ARBA" id="ARBA00022670"/>
    </source>
</evidence>
<keyword evidence="5" id="KW-0833">Ubl conjugation pathway</keyword>
<reference evidence="16 17" key="1">
    <citation type="submission" date="2020-08" db="EMBL/GenBank/DDBJ databases">
        <title>Plant Genome Project.</title>
        <authorList>
            <person name="Zhang R.-G."/>
        </authorList>
    </citation>
    <scope>NUCLEOTIDE SEQUENCE [LARGE SCALE GENOMIC DNA]</scope>
    <source>
        <tissue evidence="16">Rhizome</tissue>
    </source>
</reference>
<dbReference type="PRINTS" id="PR01233">
    <property type="entry name" value="JOSEPHIN"/>
</dbReference>
<dbReference type="GO" id="GO:0016579">
    <property type="term" value="P:protein deubiquitination"/>
    <property type="evidence" value="ECO:0007669"/>
    <property type="project" value="InterPro"/>
</dbReference>
<protein>
    <recommendedName>
        <fullName evidence="3">ubiquitinyl hydrolase 1</fullName>
        <ecNumber evidence="3">3.4.19.12</ecNumber>
    </recommendedName>
</protein>
<evidence type="ECO:0000256" key="11">
    <source>
        <dbReference type="ARBA" id="ARBA00056847"/>
    </source>
</evidence>
<keyword evidence="9" id="KW-0804">Transcription</keyword>
<feature type="active site" evidence="12 13">
    <location>
        <position position="212"/>
    </location>
</feature>
<evidence type="ECO:0000256" key="5">
    <source>
        <dbReference type="ARBA" id="ARBA00022786"/>
    </source>
</evidence>
<dbReference type="SMART" id="SM01246">
    <property type="entry name" value="Josephin"/>
    <property type="match status" value="1"/>
</dbReference>